<dbReference type="FunFam" id="2.20.25.10:FF:000005">
    <property type="entry name" value="DNA-directed RNA polymerase subunit"/>
    <property type="match status" value="1"/>
</dbReference>
<dbReference type="EMBL" id="MBFS01003673">
    <property type="protein sequence ID" value="PVU85391.1"/>
    <property type="molecule type" value="Genomic_DNA"/>
</dbReference>
<organism evidence="14 15">
    <name type="scientific">Smittium megazygosporum</name>
    <dbReference type="NCBI Taxonomy" id="133381"/>
    <lineage>
        <taxon>Eukaryota</taxon>
        <taxon>Fungi</taxon>
        <taxon>Fungi incertae sedis</taxon>
        <taxon>Zoopagomycota</taxon>
        <taxon>Kickxellomycotina</taxon>
        <taxon>Harpellomycetes</taxon>
        <taxon>Harpellales</taxon>
        <taxon>Legeriomycetaceae</taxon>
        <taxon>Smittium</taxon>
    </lineage>
</organism>
<keyword evidence="7 8" id="KW-0539">Nucleus</keyword>
<evidence type="ECO:0000256" key="10">
    <source>
        <dbReference type="PIRSR" id="PIRSR005586-2"/>
    </source>
</evidence>
<feature type="zinc finger region" description="C4-type" evidence="10">
    <location>
        <begin position="4"/>
        <end position="30"/>
    </location>
</feature>
<evidence type="ECO:0000256" key="1">
    <source>
        <dbReference type="ARBA" id="ARBA00004123"/>
    </source>
</evidence>
<evidence type="ECO:0000256" key="3">
    <source>
        <dbReference type="ARBA" id="ARBA00022723"/>
    </source>
</evidence>
<sequence length="144" mass="16520">MLFCPSCCNLLLIKPDAGAKGESCFVCQTCPYMFPIQRPLVTRTVLKRKQIDDVLGGANAWQNVDSIQSKSTWSLFKALVLFLLCLVLFSILISPFFDDFAAVCPKCEHERAYFMQIQIRSADEPMTTFYKCCQQECSHQWREN</sequence>
<feature type="binding site" evidence="9">
    <location>
        <position position="7"/>
    </location>
    <ligand>
        <name>Zn(2+)</name>
        <dbReference type="ChEBI" id="CHEBI:29105"/>
        <label>1</label>
    </ligand>
</feature>
<dbReference type="Proteomes" id="UP000245609">
    <property type="component" value="Unassembled WGS sequence"/>
</dbReference>
<dbReference type="InterPro" id="IPR001529">
    <property type="entry name" value="Zn_ribbon_RPB9"/>
</dbReference>
<feature type="domain" description="TFIIS-type" evidence="13">
    <location>
        <begin position="100"/>
        <end position="142"/>
    </location>
</feature>
<dbReference type="STRING" id="133381.A0A2T9XZ75"/>
<keyword evidence="4 10" id="KW-0863">Zinc-finger</keyword>
<evidence type="ECO:0000256" key="2">
    <source>
        <dbReference type="ARBA" id="ARBA00022478"/>
    </source>
</evidence>
<dbReference type="InterPro" id="IPR001222">
    <property type="entry name" value="Znf_TFIIS"/>
</dbReference>
<comment type="subcellular location">
    <subcellularLocation>
        <location evidence="1 8">Nucleus</location>
    </subcellularLocation>
</comment>
<dbReference type="Pfam" id="PF02150">
    <property type="entry name" value="Zn_ribbon_RPB9"/>
    <property type="match status" value="1"/>
</dbReference>
<evidence type="ECO:0000256" key="5">
    <source>
        <dbReference type="ARBA" id="ARBA00022833"/>
    </source>
</evidence>
<protein>
    <recommendedName>
        <fullName evidence="8">DNA-directed RNA polymerase subunit</fullName>
    </recommendedName>
</protein>
<dbReference type="Pfam" id="PF01096">
    <property type="entry name" value="Zn_ribbon_TFIIS"/>
    <property type="match status" value="1"/>
</dbReference>
<dbReference type="GO" id="GO:0006386">
    <property type="term" value="P:termination of RNA polymerase III transcription"/>
    <property type="evidence" value="ECO:0007669"/>
    <property type="project" value="TreeGrafter"/>
</dbReference>
<dbReference type="CDD" id="cd10509">
    <property type="entry name" value="Zn-ribbon_RPC11"/>
    <property type="match status" value="1"/>
</dbReference>
<evidence type="ECO:0000313" key="15">
    <source>
        <dbReference type="Proteomes" id="UP000245609"/>
    </source>
</evidence>
<dbReference type="PROSITE" id="PS00466">
    <property type="entry name" value="ZF_TFIIS_1"/>
    <property type="match status" value="1"/>
</dbReference>
<proteinExistence type="inferred from homology"/>
<evidence type="ECO:0000256" key="12">
    <source>
        <dbReference type="SAM" id="Phobius"/>
    </source>
</evidence>
<keyword evidence="12" id="KW-0812">Transmembrane</keyword>
<accession>A0A2T9XZ75</accession>
<dbReference type="SMART" id="SM00661">
    <property type="entry name" value="RPOL9"/>
    <property type="match status" value="1"/>
</dbReference>
<dbReference type="SMART" id="SM00440">
    <property type="entry name" value="ZnF_C2C2"/>
    <property type="match status" value="1"/>
</dbReference>
<keyword evidence="15" id="KW-1185">Reference proteome</keyword>
<keyword evidence="6 8" id="KW-0804">Transcription</keyword>
<keyword evidence="5 9" id="KW-0862">Zinc</keyword>
<evidence type="ECO:0000256" key="6">
    <source>
        <dbReference type="ARBA" id="ARBA00023163"/>
    </source>
</evidence>
<feature type="binding site" evidence="9">
    <location>
        <position position="137"/>
    </location>
    <ligand>
        <name>Zn(2+)</name>
        <dbReference type="ChEBI" id="CHEBI:29105"/>
        <label>2</label>
    </ligand>
</feature>
<evidence type="ECO:0000259" key="13">
    <source>
        <dbReference type="PROSITE" id="PS51133"/>
    </source>
</evidence>
<comment type="similarity">
    <text evidence="8 11">Belongs to the archaeal rpoM/eukaryotic RPA12/RPB9/RPC11 RNA polymerase family.</text>
</comment>
<dbReference type="GO" id="GO:0003676">
    <property type="term" value="F:nucleic acid binding"/>
    <property type="evidence" value="ECO:0007669"/>
    <property type="project" value="InterPro"/>
</dbReference>
<reference evidence="14 15" key="1">
    <citation type="journal article" date="2018" name="MBio">
        <title>Comparative Genomics Reveals the Core Gene Toolbox for the Fungus-Insect Symbiosis.</title>
        <authorList>
            <person name="Wang Y."/>
            <person name="Stata M."/>
            <person name="Wang W."/>
            <person name="Stajich J.E."/>
            <person name="White M.M."/>
            <person name="Moncalvo J.M."/>
        </authorList>
    </citation>
    <scope>NUCLEOTIDE SEQUENCE [LARGE SCALE GENOMIC DNA]</scope>
    <source>
        <strain evidence="14 15">SC-DP-2</strain>
    </source>
</reference>
<name>A0A2T9XZ75_9FUNG</name>
<dbReference type="Gene3D" id="2.20.25.10">
    <property type="match status" value="1"/>
</dbReference>
<dbReference type="GO" id="GO:0008270">
    <property type="term" value="F:zinc ion binding"/>
    <property type="evidence" value="ECO:0007669"/>
    <property type="project" value="UniProtKB-KW"/>
</dbReference>
<comment type="caution">
    <text evidence="14">The sequence shown here is derived from an EMBL/GenBank/DDBJ whole genome shotgun (WGS) entry which is preliminary data.</text>
</comment>
<evidence type="ECO:0000313" key="14">
    <source>
        <dbReference type="EMBL" id="PVU85391.1"/>
    </source>
</evidence>
<feature type="binding site" evidence="9">
    <location>
        <position position="107"/>
    </location>
    <ligand>
        <name>Zn(2+)</name>
        <dbReference type="ChEBI" id="CHEBI:29105"/>
        <label>2</label>
    </ligand>
</feature>
<dbReference type="InterPro" id="IPR012164">
    <property type="entry name" value="Rpa12/Rpb9/Rpc10/TFS"/>
</dbReference>
<feature type="binding site" evidence="9">
    <location>
        <position position="27"/>
    </location>
    <ligand>
        <name>Zn(2+)</name>
        <dbReference type="ChEBI" id="CHEBI:29105"/>
        <label>1</label>
    </ligand>
</feature>
<feature type="transmembrane region" description="Helical" evidence="12">
    <location>
        <begin position="78"/>
        <end position="97"/>
    </location>
</feature>
<evidence type="ECO:0000256" key="11">
    <source>
        <dbReference type="RuleBase" id="RU003474"/>
    </source>
</evidence>
<dbReference type="SUPFAM" id="SSF57783">
    <property type="entry name" value="Zinc beta-ribbon"/>
    <property type="match status" value="1"/>
</dbReference>
<gene>
    <name evidence="14" type="ORF">BB560_007037</name>
</gene>
<dbReference type="GO" id="GO:0003899">
    <property type="term" value="F:DNA-directed RNA polymerase activity"/>
    <property type="evidence" value="ECO:0007669"/>
    <property type="project" value="InterPro"/>
</dbReference>
<feature type="binding site" evidence="9">
    <location>
        <position position="132"/>
    </location>
    <ligand>
        <name>Zn(2+)</name>
        <dbReference type="ChEBI" id="CHEBI:29105"/>
        <label>2</label>
    </ligand>
</feature>
<dbReference type="OrthoDB" id="282152at2759"/>
<evidence type="ECO:0000256" key="9">
    <source>
        <dbReference type="PIRSR" id="PIRSR005586-1"/>
    </source>
</evidence>
<dbReference type="PANTHER" id="PTHR11239">
    <property type="entry name" value="DNA-DIRECTED RNA POLYMERASE"/>
    <property type="match status" value="1"/>
</dbReference>
<keyword evidence="12" id="KW-0472">Membrane</keyword>
<comment type="function">
    <text evidence="8">DNA-dependent RNA polymerase catalyzes the transcription of DNA into RNA using the four ribonucleoside triphosphates as substrates.</text>
</comment>
<keyword evidence="2 8" id="KW-0240">DNA-directed RNA polymerase</keyword>
<dbReference type="AlphaFoldDB" id="A0A2T9XZ75"/>
<feature type="binding site" evidence="9">
    <location>
        <position position="4"/>
    </location>
    <ligand>
        <name>Zn(2+)</name>
        <dbReference type="ChEBI" id="CHEBI:29105"/>
        <label>1</label>
    </ligand>
</feature>
<feature type="binding site" evidence="9">
    <location>
        <position position="30"/>
    </location>
    <ligand>
        <name>Zn(2+)</name>
        <dbReference type="ChEBI" id="CHEBI:29105"/>
        <label>1</label>
    </ligand>
</feature>
<feature type="binding site" evidence="9">
    <location>
        <position position="104"/>
    </location>
    <ligand>
        <name>Zn(2+)</name>
        <dbReference type="ChEBI" id="CHEBI:29105"/>
        <label>2</label>
    </ligand>
</feature>
<dbReference type="GO" id="GO:0005666">
    <property type="term" value="C:RNA polymerase III complex"/>
    <property type="evidence" value="ECO:0007669"/>
    <property type="project" value="TreeGrafter"/>
</dbReference>
<evidence type="ECO:0000256" key="4">
    <source>
        <dbReference type="ARBA" id="ARBA00022771"/>
    </source>
</evidence>
<dbReference type="PIRSF" id="PIRSF005586">
    <property type="entry name" value="RNApol_RpoM"/>
    <property type="match status" value="1"/>
</dbReference>
<dbReference type="InterPro" id="IPR034014">
    <property type="entry name" value="Zn_ribbon_RPC11_C"/>
</dbReference>
<dbReference type="PROSITE" id="PS51133">
    <property type="entry name" value="ZF_TFIIS_2"/>
    <property type="match status" value="1"/>
</dbReference>
<evidence type="ECO:0000256" key="8">
    <source>
        <dbReference type="PIRNR" id="PIRNR005586"/>
    </source>
</evidence>
<keyword evidence="12" id="KW-1133">Transmembrane helix</keyword>
<evidence type="ECO:0000256" key="7">
    <source>
        <dbReference type="ARBA" id="ARBA00023242"/>
    </source>
</evidence>
<keyword evidence="3 9" id="KW-0479">Metal-binding</keyword>
<dbReference type="PANTHER" id="PTHR11239:SF12">
    <property type="entry name" value="DNA-DIRECTED RNA POLYMERASE III SUBUNIT RPC10"/>
    <property type="match status" value="1"/>
</dbReference>